<accession>A0ABT0HV28</accession>
<sequence length="155" mass="18050">MSNYLPYPLISDEDGFLFTTDAGIEYRILTRPDADYFPDLEFAESIFSFSFYPANNAEPSKESDPRIECTVIYALVLIFDSRPDVVLSFTCSTKDGRERHRSILFGKWFSQYGGGYTRIKRSNPQTSFYAYTIFLADHPHSEQIKEEFERVYINK</sequence>
<dbReference type="InterPro" id="IPR046167">
    <property type="entry name" value="DUF6169"/>
</dbReference>
<evidence type="ECO:0000313" key="1">
    <source>
        <dbReference type="EMBL" id="MCK8496036.1"/>
    </source>
</evidence>
<dbReference type="Proteomes" id="UP001202180">
    <property type="component" value="Unassembled WGS sequence"/>
</dbReference>
<organism evidence="1 2">
    <name type="scientific">Spirosoma liriopis</name>
    <dbReference type="NCBI Taxonomy" id="2937440"/>
    <lineage>
        <taxon>Bacteria</taxon>
        <taxon>Pseudomonadati</taxon>
        <taxon>Bacteroidota</taxon>
        <taxon>Cytophagia</taxon>
        <taxon>Cytophagales</taxon>
        <taxon>Cytophagaceae</taxon>
        <taxon>Spirosoma</taxon>
    </lineage>
</organism>
<dbReference type="EMBL" id="JALPRF010000015">
    <property type="protein sequence ID" value="MCK8496036.1"/>
    <property type="molecule type" value="Genomic_DNA"/>
</dbReference>
<protein>
    <submittedName>
        <fullName evidence="1">DUF6169 family protein</fullName>
    </submittedName>
</protein>
<evidence type="ECO:0000313" key="2">
    <source>
        <dbReference type="Proteomes" id="UP001202180"/>
    </source>
</evidence>
<comment type="caution">
    <text evidence="1">The sequence shown here is derived from an EMBL/GenBank/DDBJ whole genome shotgun (WGS) entry which is preliminary data.</text>
</comment>
<reference evidence="1 2" key="1">
    <citation type="submission" date="2022-04" db="EMBL/GenBank/DDBJ databases">
        <title>Spirosoma sp. strain RP8 genome sequencing and assembly.</title>
        <authorList>
            <person name="Jung Y."/>
        </authorList>
    </citation>
    <scope>NUCLEOTIDE SEQUENCE [LARGE SCALE GENOMIC DNA]</scope>
    <source>
        <strain evidence="1 2">RP8</strain>
    </source>
</reference>
<keyword evidence="2" id="KW-1185">Reference proteome</keyword>
<dbReference type="RefSeq" id="WP_248480886.1">
    <property type="nucleotide sequence ID" value="NZ_JALPRF010000015.1"/>
</dbReference>
<name>A0ABT0HV28_9BACT</name>
<gene>
    <name evidence="1" type="ORF">M0L20_29490</name>
</gene>
<proteinExistence type="predicted"/>
<dbReference type="Pfam" id="PF19666">
    <property type="entry name" value="DUF6169"/>
    <property type="match status" value="1"/>
</dbReference>